<dbReference type="Proteomes" id="UP000192380">
    <property type="component" value="Chromosome"/>
</dbReference>
<dbReference type="InterPro" id="IPR037914">
    <property type="entry name" value="SpoVT-AbrB_sf"/>
</dbReference>
<gene>
    <name evidence="1" type="ORF">DSJ_20635</name>
</gene>
<evidence type="ECO:0000313" key="1">
    <source>
        <dbReference type="EMBL" id="ARF51483.1"/>
    </source>
</evidence>
<dbReference type="SUPFAM" id="SSF89447">
    <property type="entry name" value="AbrB/MazE/MraZ-like"/>
    <property type="match status" value="1"/>
</dbReference>
<dbReference type="RefSeq" id="WP_044241473.1">
    <property type="nucleotide sequence ID" value="NZ_AHIE01000002.1"/>
</dbReference>
<reference evidence="1 2" key="1">
    <citation type="submission" date="2016-10" db="EMBL/GenBank/DDBJ databases">
        <title>Complete Genome Assembly of Pantoea stewartii subsp. stewartii DC283, a Corn Pathogen.</title>
        <authorList>
            <person name="Duong D.A."/>
            <person name="Stevens A.M."/>
            <person name="Jensen R.V."/>
        </authorList>
    </citation>
    <scope>NUCLEOTIDE SEQUENCE [LARGE SCALE GENOMIC DNA]</scope>
    <source>
        <strain evidence="1 2">DC283</strain>
    </source>
</reference>
<proteinExistence type="predicted"/>
<dbReference type="Gene3D" id="2.10.260.10">
    <property type="match status" value="1"/>
</dbReference>
<sequence length="82" mass="8874">MRTQAILQRWGNCIALRISGNLRTIPGFSAGETVAVEVSDKGLIIQKMPKARPTEASLLEGLSAYTAHADEMAAPGNRETEY</sequence>
<name>A0ABM6KB44_PANSE</name>
<dbReference type="EMBL" id="CP017581">
    <property type="protein sequence ID" value="ARF51483.1"/>
    <property type="molecule type" value="Genomic_DNA"/>
</dbReference>
<keyword evidence="2" id="KW-1185">Reference proteome</keyword>
<organism evidence="1 2">
    <name type="scientific">Pantoea stewartii subsp. stewartii DC283</name>
    <dbReference type="NCBI Taxonomy" id="660596"/>
    <lineage>
        <taxon>Bacteria</taxon>
        <taxon>Pseudomonadati</taxon>
        <taxon>Pseudomonadota</taxon>
        <taxon>Gammaproteobacteria</taxon>
        <taxon>Enterobacterales</taxon>
        <taxon>Erwiniaceae</taxon>
        <taxon>Pantoea</taxon>
    </lineage>
</organism>
<evidence type="ECO:0000313" key="2">
    <source>
        <dbReference type="Proteomes" id="UP000192380"/>
    </source>
</evidence>
<protein>
    <submittedName>
        <fullName evidence="1">Transcriptional regulator</fullName>
    </submittedName>
</protein>
<accession>A0ABM6KB44</accession>